<reference evidence="1 2" key="1">
    <citation type="journal article" date="2015" name="Nature">
        <title>rRNA introns, odd ribosomes, and small enigmatic genomes across a large radiation of phyla.</title>
        <authorList>
            <person name="Brown C.T."/>
            <person name="Hug L.A."/>
            <person name="Thomas B.C."/>
            <person name="Sharon I."/>
            <person name="Castelle C.J."/>
            <person name="Singh A."/>
            <person name="Wilkins M.J."/>
            <person name="Williams K.H."/>
            <person name="Banfield J.F."/>
        </authorList>
    </citation>
    <scope>NUCLEOTIDE SEQUENCE [LARGE SCALE GENOMIC DNA]</scope>
</reference>
<dbReference type="EMBL" id="LCHL01000021">
    <property type="protein sequence ID" value="KKT32577.1"/>
    <property type="molecule type" value="Genomic_DNA"/>
</dbReference>
<organism evidence="1 2">
    <name type="scientific">Candidatus Woesebacteria bacterium GW2011_GWB1_44_11b</name>
    <dbReference type="NCBI Taxonomy" id="1618580"/>
    <lineage>
        <taxon>Bacteria</taxon>
        <taxon>Candidatus Woeseibacteriota</taxon>
    </lineage>
</organism>
<evidence type="ECO:0000313" key="2">
    <source>
        <dbReference type="Proteomes" id="UP000034192"/>
    </source>
</evidence>
<comment type="caution">
    <text evidence="1">The sequence shown here is derived from an EMBL/GenBank/DDBJ whole genome shotgun (WGS) entry which is preliminary data.</text>
</comment>
<protein>
    <submittedName>
        <fullName evidence="1">Uncharacterized protein</fullName>
    </submittedName>
</protein>
<gene>
    <name evidence="1" type="ORF">UW21_C0021G0007</name>
</gene>
<name>A0A0G1IL73_9BACT</name>
<sequence>MRATKGWVITRGGSPIGTYYASTSGGFTISQWGWTGIKDAASDWPNTAYEKIAGSPWFYKGWYKSRGGATCGRSNPWLTSAEMADILNAASVLGGGGGDASRVSPIECWGGNPYSLDELKSIGGYSSVSGVSVIYSNDGSTQSVNFATNKGSASFSGAEIKKAFNLRAPGYIGIKSSLFNIEKL</sequence>
<dbReference type="AlphaFoldDB" id="A0A0G1IL73"/>
<accession>A0A0G1IL73</accession>
<proteinExistence type="predicted"/>
<dbReference type="Proteomes" id="UP000034192">
    <property type="component" value="Unassembled WGS sequence"/>
</dbReference>
<evidence type="ECO:0000313" key="1">
    <source>
        <dbReference type="EMBL" id="KKT32577.1"/>
    </source>
</evidence>